<dbReference type="InterPro" id="IPR017853">
    <property type="entry name" value="GH"/>
</dbReference>
<dbReference type="Gene3D" id="3.20.20.80">
    <property type="entry name" value="Glycosidases"/>
    <property type="match status" value="1"/>
</dbReference>
<evidence type="ECO:0000313" key="2">
    <source>
        <dbReference type="Proteomes" id="UP000477311"/>
    </source>
</evidence>
<dbReference type="GO" id="GO:0004553">
    <property type="term" value="F:hydrolase activity, hydrolyzing O-glycosyl compounds"/>
    <property type="evidence" value="ECO:0007669"/>
    <property type="project" value="TreeGrafter"/>
</dbReference>
<dbReference type="PANTHER" id="PTHR12631">
    <property type="entry name" value="ALPHA-L-IDURONIDASE"/>
    <property type="match status" value="1"/>
</dbReference>
<evidence type="ECO:0000313" key="1">
    <source>
        <dbReference type="EMBL" id="NGO39069.1"/>
    </source>
</evidence>
<dbReference type="SUPFAM" id="SSF51445">
    <property type="entry name" value="(Trans)glycosidases"/>
    <property type="match status" value="1"/>
</dbReference>
<proteinExistence type="predicted"/>
<organism evidence="1 2">
    <name type="scientific">Limisphaera ngatamarikiensis</name>
    <dbReference type="NCBI Taxonomy" id="1324935"/>
    <lineage>
        <taxon>Bacteria</taxon>
        <taxon>Pseudomonadati</taxon>
        <taxon>Verrucomicrobiota</taxon>
        <taxon>Verrucomicrobiia</taxon>
        <taxon>Limisphaerales</taxon>
        <taxon>Limisphaeraceae</taxon>
        <taxon>Limisphaera</taxon>
    </lineage>
</organism>
<keyword evidence="2" id="KW-1185">Reference proteome</keyword>
<dbReference type="PANTHER" id="PTHR12631:SF10">
    <property type="entry name" value="BETA-XYLOSIDASE-LIKE PROTEIN-RELATED"/>
    <property type="match status" value="1"/>
</dbReference>
<protein>
    <submittedName>
        <fullName evidence="1">Uncharacterized protein</fullName>
    </submittedName>
</protein>
<name>A0A6M1RNC7_9BACT</name>
<dbReference type="InterPro" id="IPR051923">
    <property type="entry name" value="Glycosyl_Hydrolase_39"/>
</dbReference>
<gene>
    <name evidence="1" type="ORF">G4L39_06615</name>
</gene>
<dbReference type="Proteomes" id="UP000477311">
    <property type="component" value="Unassembled WGS sequence"/>
</dbReference>
<dbReference type="RefSeq" id="WP_165106867.1">
    <property type="nucleotide sequence ID" value="NZ_JAAKYA010000043.1"/>
</dbReference>
<dbReference type="EMBL" id="JAAKYA010000043">
    <property type="protein sequence ID" value="NGO39069.1"/>
    <property type="molecule type" value="Genomic_DNA"/>
</dbReference>
<sequence>MTWAFLRIRVLIWALSVPELMWPVTVALAEGVNHMAPGNVFLEGEPVRVWLPAGSGDWALEDYDGRTLRRVKAEGSGVELGRLPIGFYRLRPMQGDTARWISLAVLGRMRVPPGPDSPIGVDVAMSWFYEPARMEAVARLCRWAGVVRVRDRMRWAELEPGPAEWAGPTRYDVAARVQREAGLQVLQVVHDAPAWAGDDPRRFPGDLRVVRRFWREISRRWAGQVTAFEPWNEADIPGFGGHTGSEMATYQKAAWWGIRSGAPETLVCWNVFAGARPAHLADLDANVAWPFFDTYNFHHYEPFERYPELYRRHRAVSAGRPMWVTECAWPVRWSGDAGLQELSEEDLRLQAERVVKTFVCALHEGAAAVFYFLLPHYVEGPTQFGLLRRDLTPRPGYVALAAVGRWLAGARPVGRMRTGPEGVQVYVFRARPDGDERDVAVVWSDAGPKELTLPGPPLQIRDVLGRLQPAVRVLRAGRAPQFVVFRAGRAAGWAEESAPARPVERPGQPSPVVLQAVWPAERVELAQSAYRVAVDRPVEVPIRLYHFGSRPVRGRVEVRVPEGWEARFTGEMTLAPGEMREEVLQLRVQPGKSGWIQPVRLLGRWAGEPDSVLSFRVMPVPVPARAILKRLPRMDEAGRWRAGVSGAGRCRVQSGAGGVEVVAEPAGSDPWFYPELDLEPGEFAPADARGVTFWFRRDEGRAIYRLIAQETSGAAYVLDLGDVPAGEWRQVFLWFDQGVWGAGWSRPDPNGRLDAAEIRVLKLGGNGPGPVRYEFRDWAWIRD</sequence>
<comment type="caution">
    <text evidence="1">The sequence shown here is derived from an EMBL/GenBank/DDBJ whole genome shotgun (WGS) entry which is preliminary data.</text>
</comment>
<accession>A0A6M1RNC7</accession>
<dbReference type="AlphaFoldDB" id="A0A6M1RNC7"/>
<reference evidence="1 2" key="1">
    <citation type="submission" date="2020-02" db="EMBL/GenBank/DDBJ databases">
        <title>Draft genome sequence of Limisphaera ngatamarikiensis NGM72.4T, a thermophilic Verrucomicrobia grouped in subdivision 3.</title>
        <authorList>
            <person name="Carere C.R."/>
            <person name="Steen J."/>
            <person name="Hugenholtz P."/>
            <person name="Stott M.B."/>
        </authorList>
    </citation>
    <scope>NUCLEOTIDE SEQUENCE [LARGE SCALE GENOMIC DNA]</scope>
    <source>
        <strain evidence="1 2">NGM72.4</strain>
    </source>
</reference>